<proteinExistence type="predicted"/>
<protein>
    <submittedName>
        <fullName evidence="1">Uncharacterized protein</fullName>
    </submittedName>
</protein>
<dbReference type="Proteomes" id="UP001343257">
    <property type="component" value="Unassembled WGS sequence"/>
</dbReference>
<sequence>MLSLPGHFPAGFFGGGVIVVLKGVYEHIWHRIVVYNPYDQEVATFSHSPCVYIRNKEKNDNKVKCFYCIEGGRVMKNKRMLYTVCLLILLTGCTQHSLNQSNATNSKDTAQVSSGSWSVDKLIMFNKNVYTGSDDKVPVSEVEEQIGVIEKSSDDETAAIKENFSNYYPVGTKLYKIKNYSTQDAIAIEVNKDTYVFAKKNKD</sequence>
<reference evidence="1 2" key="1">
    <citation type="submission" date="2023-03" db="EMBL/GenBank/DDBJ databases">
        <title>Bacillus Genome Sequencing.</title>
        <authorList>
            <person name="Dunlap C."/>
        </authorList>
    </citation>
    <scope>NUCLEOTIDE SEQUENCE [LARGE SCALE GENOMIC DNA]</scope>
    <source>
        <strain evidence="1 2">NRS-52</strain>
    </source>
</reference>
<dbReference type="EMBL" id="JARTLD010000081">
    <property type="protein sequence ID" value="MED5020848.1"/>
    <property type="molecule type" value="Genomic_DNA"/>
</dbReference>
<accession>A0ABU6Q145</accession>
<name>A0ABU6Q145_9BACL</name>
<evidence type="ECO:0000313" key="1">
    <source>
        <dbReference type="EMBL" id="MED5020848.1"/>
    </source>
</evidence>
<evidence type="ECO:0000313" key="2">
    <source>
        <dbReference type="Proteomes" id="UP001343257"/>
    </source>
</evidence>
<gene>
    <name evidence="1" type="ORF">P9847_26655</name>
</gene>
<keyword evidence="2" id="KW-1185">Reference proteome</keyword>
<organism evidence="1 2">
    <name type="scientific">Paenibacillus chibensis</name>
    <dbReference type="NCBI Taxonomy" id="59846"/>
    <lineage>
        <taxon>Bacteria</taxon>
        <taxon>Bacillati</taxon>
        <taxon>Bacillota</taxon>
        <taxon>Bacilli</taxon>
        <taxon>Bacillales</taxon>
        <taxon>Paenibacillaceae</taxon>
        <taxon>Paenibacillus</taxon>
    </lineage>
</organism>
<dbReference type="RefSeq" id="WP_328282274.1">
    <property type="nucleotide sequence ID" value="NZ_JARTLD010000081.1"/>
</dbReference>
<comment type="caution">
    <text evidence="1">The sequence shown here is derived from an EMBL/GenBank/DDBJ whole genome shotgun (WGS) entry which is preliminary data.</text>
</comment>